<dbReference type="InterPro" id="IPR043128">
    <property type="entry name" value="Rev_trsase/Diguanyl_cyclase"/>
</dbReference>
<proteinExistence type="predicted"/>
<feature type="domain" description="GGDEF" evidence="10">
    <location>
        <begin position="364"/>
        <end position="494"/>
    </location>
</feature>
<accession>A0A841KJF3</accession>
<feature type="transmembrane region" description="Helical" evidence="9">
    <location>
        <begin position="303"/>
        <end position="325"/>
    </location>
</feature>
<dbReference type="Gene3D" id="3.30.70.270">
    <property type="match status" value="1"/>
</dbReference>
<dbReference type="InterPro" id="IPR050469">
    <property type="entry name" value="Diguanylate_Cyclase"/>
</dbReference>
<comment type="cofactor">
    <cofactor evidence="1">
        <name>Mg(2+)</name>
        <dbReference type="ChEBI" id="CHEBI:18420"/>
    </cofactor>
</comment>
<keyword evidence="5 9" id="KW-0812">Transmembrane</keyword>
<evidence type="ECO:0000256" key="2">
    <source>
        <dbReference type="ARBA" id="ARBA00004651"/>
    </source>
</evidence>
<sequence length="497" mass="54967">MNARRHGPYPLNAWHRLMQRLQASESHAWLRYPLLALAWLALWRLSALMQYAPHASLWFPPAGLTFAALLVIGWRAIPVLMICAVTVTFWVDRMYQSHASIHDLLLTGLVFGAVHCLSYGLGAGILRRIVRRRTMASLPAIITAFLVVVCLSSLCAALSGVQSLQVAGILDDQGATGLWLPWWIGDMAGTMVLAPLFLGLLSRGYPEITSWLGGLDFQGHAHPVGTYLSKLLLSVFLLSLVMLLAAHFKRQEIAFGVFFLIVPQMWIVYTESPFRSALSLAMFSTAMAIWMAALHLVEQALVYQFAICVIAASAYFGLAVPVLVASNKQLSEMAFNDSLTKVASKHHFFERSEHTLTDTRRYGLPASLILLDIDRFKDINDSFGHAVGDQALVRLAMTVKMQLRQSDVFGRFGGDEFMLLLPGTNLGHALSMAERLRRLLHDIAVPGTDRHLTASFGVVAIDPEETIMQAFKRADQLLLDAKRNGRNSIGSIEKTGS</sequence>
<dbReference type="GO" id="GO:0052621">
    <property type="term" value="F:diguanylate cyclase activity"/>
    <property type="evidence" value="ECO:0007669"/>
    <property type="project" value="UniProtKB-EC"/>
</dbReference>
<evidence type="ECO:0000256" key="3">
    <source>
        <dbReference type="ARBA" id="ARBA00012528"/>
    </source>
</evidence>
<dbReference type="EC" id="2.7.7.65" evidence="3"/>
<dbReference type="Pfam" id="PF05231">
    <property type="entry name" value="MASE1"/>
    <property type="match status" value="1"/>
</dbReference>
<dbReference type="Proteomes" id="UP000560000">
    <property type="component" value="Unassembled WGS sequence"/>
</dbReference>
<keyword evidence="7 9" id="KW-0472">Membrane</keyword>
<dbReference type="InterPro" id="IPR029787">
    <property type="entry name" value="Nucleotide_cyclase"/>
</dbReference>
<dbReference type="RefSeq" id="WP_235205334.1">
    <property type="nucleotide sequence ID" value="NZ_JACHET010000001.1"/>
</dbReference>
<feature type="transmembrane region" description="Helical" evidence="9">
    <location>
        <begin position="227"/>
        <end position="247"/>
    </location>
</feature>
<dbReference type="NCBIfam" id="TIGR00254">
    <property type="entry name" value="GGDEF"/>
    <property type="match status" value="1"/>
</dbReference>
<evidence type="ECO:0000256" key="5">
    <source>
        <dbReference type="ARBA" id="ARBA00022692"/>
    </source>
</evidence>
<feature type="transmembrane region" description="Helical" evidence="9">
    <location>
        <begin position="28"/>
        <end position="45"/>
    </location>
</feature>
<feature type="transmembrane region" description="Helical" evidence="9">
    <location>
        <begin position="180"/>
        <end position="201"/>
    </location>
</feature>
<feature type="transmembrane region" description="Helical" evidence="9">
    <location>
        <begin position="103"/>
        <end position="126"/>
    </location>
</feature>
<evidence type="ECO:0000313" key="11">
    <source>
        <dbReference type="EMBL" id="MBB6185195.1"/>
    </source>
</evidence>
<dbReference type="AlphaFoldDB" id="A0A841KJF3"/>
<evidence type="ECO:0000256" key="4">
    <source>
        <dbReference type="ARBA" id="ARBA00022475"/>
    </source>
</evidence>
<evidence type="ECO:0000259" key="10">
    <source>
        <dbReference type="PROSITE" id="PS50887"/>
    </source>
</evidence>
<dbReference type="Pfam" id="PF00990">
    <property type="entry name" value="GGDEF"/>
    <property type="match status" value="1"/>
</dbReference>
<keyword evidence="4" id="KW-1003">Cell membrane</keyword>
<feature type="transmembrane region" description="Helical" evidence="9">
    <location>
        <begin position="253"/>
        <end position="270"/>
    </location>
</feature>
<dbReference type="CDD" id="cd01949">
    <property type="entry name" value="GGDEF"/>
    <property type="match status" value="1"/>
</dbReference>
<dbReference type="SUPFAM" id="SSF55073">
    <property type="entry name" value="Nucleotide cyclase"/>
    <property type="match status" value="1"/>
</dbReference>
<gene>
    <name evidence="11" type="ORF">HNQ86_002540</name>
</gene>
<dbReference type="EMBL" id="JACHET010000001">
    <property type="protein sequence ID" value="MBB6185195.1"/>
    <property type="molecule type" value="Genomic_DNA"/>
</dbReference>
<evidence type="ECO:0000256" key="6">
    <source>
        <dbReference type="ARBA" id="ARBA00022989"/>
    </source>
</evidence>
<dbReference type="FunFam" id="3.30.70.270:FF:000001">
    <property type="entry name" value="Diguanylate cyclase domain protein"/>
    <property type="match status" value="1"/>
</dbReference>
<feature type="transmembrane region" description="Helical" evidence="9">
    <location>
        <begin position="277"/>
        <end position="297"/>
    </location>
</feature>
<dbReference type="GO" id="GO:0005886">
    <property type="term" value="C:plasma membrane"/>
    <property type="evidence" value="ECO:0007669"/>
    <property type="project" value="UniProtKB-SubCell"/>
</dbReference>
<feature type="transmembrane region" description="Helical" evidence="9">
    <location>
        <begin position="138"/>
        <end position="160"/>
    </location>
</feature>
<comment type="caution">
    <text evidence="11">The sequence shown here is derived from an EMBL/GenBank/DDBJ whole genome shotgun (WGS) entry which is preliminary data.</text>
</comment>
<organism evidence="11 12">
    <name type="scientific">Oleiagrimonas soli</name>
    <dbReference type="NCBI Taxonomy" id="1543381"/>
    <lineage>
        <taxon>Bacteria</taxon>
        <taxon>Pseudomonadati</taxon>
        <taxon>Pseudomonadota</taxon>
        <taxon>Gammaproteobacteria</taxon>
        <taxon>Lysobacterales</taxon>
        <taxon>Rhodanobacteraceae</taxon>
        <taxon>Oleiagrimonas</taxon>
    </lineage>
</organism>
<comment type="catalytic activity">
    <reaction evidence="8">
        <text>2 GTP = 3',3'-c-di-GMP + 2 diphosphate</text>
        <dbReference type="Rhea" id="RHEA:24898"/>
        <dbReference type="ChEBI" id="CHEBI:33019"/>
        <dbReference type="ChEBI" id="CHEBI:37565"/>
        <dbReference type="ChEBI" id="CHEBI:58805"/>
        <dbReference type="EC" id="2.7.7.65"/>
    </reaction>
</comment>
<dbReference type="PROSITE" id="PS50887">
    <property type="entry name" value="GGDEF"/>
    <property type="match status" value="1"/>
</dbReference>
<evidence type="ECO:0000256" key="9">
    <source>
        <dbReference type="SAM" id="Phobius"/>
    </source>
</evidence>
<dbReference type="PANTHER" id="PTHR45138">
    <property type="entry name" value="REGULATORY COMPONENTS OF SENSORY TRANSDUCTION SYSTEM"/>
    <property type="match status" value="1"/>
</dbReference>
<evidence type="ECO:0000256" key="8">
    <source>
        <dbReference type="ARBA" id="ARBA00034247"/>
    </source>
</evidence>
<keyword evidence="6 9" id="KW-1133">Transmembrane helix</keyword>
<name>A0A841KJF3_9GAMM</name>
<dbReference type="PANTHER" id="PTHR45138:SF9">
    <property type="entry name" value="DIGUANYLATE CYCLASE DGCM-RELATED"/>
    <property type="match status" value="1"/>
</dbReference>
<evidence type="ECO:0000256" key="7">
    <source>
        <dbReference type="ARBA" id="ARBA00023136"/>
    </source>
</evidence>
<comment type="subcellular location">
    <subcellularLocation>
        <location evidence="2">Cell membrane</location>
        <topology evidence="2">Multi-pass membrane protein</topology>
    </subcellularLocation>
</comment>
<evidence type="ECO:0000313" key="12">
    <source>
        <dbReference type="Proteomes" id="UP000560000"/>
    </source>
</evidence>
<protein>
    <recommendedName>
        <fullName evidence="3">diguanylate cyclase</fullName>
        <ecNumber evidence="3">2.7.7.65</ecNumber>
    </recommendedName>
</protein>
<feature type="transmembrane region" description="Helical" evidence="9">
    <location>
        <begin position="66"/>
        <end position="91"/>
    </location>
</feature>
<dbReference type="InterPro" id="IPR000160">
    <property type="entry name" value="GGDEF_dom"/>
</dbReference>
<evidence type="ECO:0000256" key="1">
    <source>
        <dbReference type="ARBA" id="ARBA00001946"/>
    </source>
</evidence>
<reference evidence="11 12" key="1">
    <citation type="submission" date="2020-08" db="EMBL/GenBank/DDBJ databases">
        <title>Genomic Encyclopedia of Type Strains, Phase IV (KMG-IV): sequencing the most valuable type-strain genomes for metagenomic binning, comparative biology and taxonomic classification.</title>
        <authorList>
            <person name="Goeker M."/>
        </authorList>
    </citation>
    <scope>NUCLEOTIDE SEQUENCE [LARGE SCALE GENOMIC DNA]</scope>
    <source>
        <strain evidence="11 12">DSM 107085</strain>
    </source>
</reference>
<dbReference type="InterPro" id="IPR007895">
    <property type="entry name" value="MASE1"/>
</dbReference>
<dbReference type="SMART" id="SM00267">
    <property type="entry name" value="GGDEF"/>
    <property type="match status" value="1"/>
</dbReference>